<dbReference type="Pfam" id="PF08546">
    <property type="entry name" value="ApbA_C"/>
    <property type="match status" value="1"/>
</dbReference>
<comment type="similarity">
    <text evidence="1">Belongs to the ketopantoate reductase family.</text>
</comment>
<evidence type="ECO:0000256" key="5">
    <source>
        <dbReference type="ARBA" id="ARBA00032024"/>
    </source>
</evidence>
<reference evidence="8 9" key="1">
    <citation type="submission" date="2018-12" db="EMBL/GenBank/DDBJ databases">
        <authorList>
            <person name="Tiukova I."/>
            <person name="Dainat J."/>
        </authorList>
    </citation>
    <scope>NUCLEOTIDE SEQUENCE [LARGE SCALE GENOMIC DNA]</scope>
</reference>
<protein>
    <recommendedName>
        <fullName evidence="2">2-dehydropantoate 2-reductase</fullName>
        <ecNumber evidence="2">1.1.1.169</ecNumber>
    </recommendedName>
    <alternativeName>
        <fullName evidence="5">Ketopantoate reductase</fullName>
    </alternativeName>
</protein>
<evidence type="ECO:0000313" key="8">
    <source>
        <dbReference type="EMBL" id="VEU20053.1"/>
    </source>
</evidence>
<dbReference type="FunCoup" id="A0A448YGU2">
    <property type="interactions" value="124"/>
</dbReference>
<evidence type="ECO:0000313" key="9">
    <source>
        <dbReference type="Proteomes" id="UP000290900"/>
    </source>
</evidence>
<dbReference type="InterPro" id="IPR008927">
    <property type="entry name" value="6-PGluconate_DH-like_C_sf"/>
</dbReference>
<dbReference type="OrthoDB" id="73846at2759"/>
<dbReference type="Proteomes" id="UP000290900">
    <property type="component" value="Unassembled WGS sequence"/>
</dbReference>
<dbReference type="NCBIfam" id="TIGR00745">
    <property type="entry name" value="apbA_panE"/>
    <property type="match status" value="1"/>
</dbReference>
<dbReference type="InterPro" id="IPR013752">
    <property type="entry name" value="KPA_reductase"/>
</dbReference>
<dbReference type="PANTHER" id="PTHR43765:SF2">
    <property type="entry name" value="2-DEHYDROPANTOATE 2-REDUCTASE"/>
    <property type="match status" value="1"/>
</dbReference>
<dbReference type="GO" id="GO:0008677">
    <property type="term" value="F:2-dehydropantoate 2-reductase activity"/>
    <property type="evidence" value="ECO:0007669"/>
    <property type="project" value="UniProtKB-EC"/>
</dbReference>
<dbReference type="EMBL" id="CAACVR010000001">
    <property type="protein sequence ID" value="VEU20053.1"/>
    <property type="molecule type" value="Genomic_DNA"/>
</dbReference>
<dbReference type="InterPro" id="IPR003710">
    <property type="entry name" value="ApbA"/>
</dbReference>
<dbReference type="Gene3D" id="3.40.50.720">
    <property type="entry name" value="NAD(P)-binding Rossmann-like Domain"/>
    <property type="match status" value="1"/>
</dbReference>
<evidence type="ECO:0000256" key="1">
    <source>
        <dbReference type="ARBA" id="ARBA00007870"/>
    </source>
</evidence>
<evidence type="ECO:0000256" key="3">
    <source>
        <dbReference type="ARBA" id="ARBA00022857"/>
    </source>
</evidence>
<keyword evidence="3" id="KW-0521">NADP</keyword>
<dbReference type="InterPro" id="IPR013332">
    <property type="entry name" value="KPR_N"/>
</dbReference>
<sequence>MSKSVYVLGAGGIGCLVAAPLVDSFSVNFIVRNAGKRAYLAKNSNLFQFKQLFNNDKVLQYHIHGAYSVEEIPDQTIDRIIVSVKTFDTVKALRPLLDKIGQSTKILLVQNGMGVIDELYNELWPVVDKRPIFYQGVISHGVYQDLSEKDTYNYNHAGSAGMMICRLPRDFTNPGSIEFDGELEKADDFVKELVGSDYLNAQFFKYKDLLVYQVQKLMVNSCMNANTSILDCINYELDTPMTRDLYREIISEAIAIYEKAFPVLKESELHDGILGVDELLRNTVKCGFVQCGKNSTSMRQDVLNLRDVEIDYINGYTVRLGEKVGLPATVNHAIELLVKIRLQIYRSRAGRKT</sequence>
<gene>
    <name evidence="8" type="ORF">BRENAR_LOCUS788</name>
</gene>
<dbReference type="SUPFAM" id="SSF48179">
    <property type="entry name" value="6-phosphogluconate dehydrogenase C-terminal domain-like"/>
    <property type="match status" value="1"/>
</dbReference>
<keyword evidence="9" id="KW-1185">Reference proteome</keyword>
<evidence type="ECO:0000259" key="6">
    <source>
        <dbReference type="Pfam" id="PF02558"/>
    </source>
</evidence>
<proteinExistence type="inferred from homology"/>
<dbReference type="PROSITE" id="PS51257">
    <property type="entry name" value="PROKAR_LIPOPROTEIN"/>
    <property type="match status" value="1"/>
</dbReference>
<dbReference type="AlphaFoldDB" id="A0A448YGU2"/>
<dbReference type="GO" id="GO:0015940">
    <property type="term" value="P:pantothenate biosynthetic process"/>
    <property type="evidence" value="ECO:0007669"/>
    <property type="project" value="InterPro"/>
</dbReference>
<feature type="domain" description="Ketopantoate reductase C-terminal" evidence="7">
    <location>
        <begin position="211"/>
        <end position="338"/>
    </location>
</feature>
<dbReference type="PANTHER" id="PTHR43765">
    <property type="entry name" value="2-DEHYDROPANTOATE 2-REDUCTASE-RELATED"/>
    <property type="match status" value="1"/>
</dbReference>
<dbReference type="InterPro" id="IPR050838">
    <property type="entry name" value="Ketopantoate_reductase"/>
</dbReference>
<dbReference type="InParanoid" id="A0A448YGU2"/>
<dbReference type="Gene3D" id="1.10.1040.10">
    <property type="entry name" value="N-(1-d-carboxylethyl)-l-norvaline Dehydrogenase, domain 2"/>
    <property type="match status" value="1"/>
</dbReference>
<name>A0A448YGU2_BRENA</name>
<dbReference type="SUPFAM" id="SSF51735">
    <property type="entry name" value="NAD(P)-binding Rossmann-fold domains"/>
    <property type="match status" value="1"/>
</dbReference>
<dbReference type="EC" id="1.1.1.169" evidence="2"/>
<dbReference type="GO" id="GO:0050661">
    <property type="term" value="F:NADP binding"/>
    <property type="evidence" value="ECO:0007669"/>
    <property type="project" value="TreeGrafter"/>
</dbReference>
<dbReference type="GO" id="GO:0005739">
    <property type="term" value="C:mitochondrion"/>
    <property type="evidence" value="ECO:0007669"/>
    <property type="project" value="TreeGrafter"/>
</dbReference>
<organism evidence="8 9">
    <name type="scientific">Brettanomyces naardenensis</name>
    <name type="common">Yeast</name>
    <dbReference type="NCBI Taxonomy" id="13370"/>
    <lineage>
        <taxon>Eukaryota</taxon>
        <taxon>Fungi</taxon>
        <taxon>Dikarya</taxon>
        <taxon>Ascomycota</taxon>
        <taxon>Saccharomycotina</taxon>
        <taxon>Pichiomycetes</taxon>
        <taxon>Pichiales</taxon>
        <taxon>Pichiaceae</taxon>
        <taxon>Brettanomyces</taxon>
    </lineage>
</organism>
<keyword evidence="4" id="KW-0560">Oxidoreductase</keyword>
<dbReference type="InterPro" id="IPR013328">
    <property type="entry name" value="6PGD_dom2"/>
</dbReference>
<evidence type="ECO:0000256" key="2">
    <source>
        <dbReference type="ARBA" id="ARBA00013014"/>
    </source>
</evidence>
<evidence type="ECO:0000256" key="4">
    <source>
        <dbReference type="ARBA" id="ARBA00023002"/>
    </source>
</evidence>
<dbReference type="STRING" id="13370.A0A448YGU2"/>
<dbReference type="Pfam" id="PF02558">
    <property type="entry name" value="ApbA"/>
    <property type="match status" value="1"/>
</dbReference>
<feature type="domain" description="Ketopantoate reductase N-terminal" evidence="6">
    <location>
        <begin position="5"/>
        <end position="159"/>
    </location>
</feature>
<dbReference type="InterPro" id="IPR036291">
    <property type="entry name" value="NAD(P)-bd_dom_sf"/>
</dbReference>
<accession>A0A448YGU2</accession>
<evidence type="ECO:0000259" key="7">
    <source>
        <dbReference type="Pfam" id="PF08546"/>
    </source>
</evidence>